<dbReference type="AlphaFoldDB" id="A0A2A8D2U3"/>
<protein>
    <submittedName>
        <fullName evidence="2">Uncharacterized protein</fullName>
    </submittedName>
</protein>
<accession>A0A2A8D2U3</accession>
<gene>
    <name evidence="2" type="ORF">CRI94_02295</name>
</gene>
<dbReference type="OrthoDB" id="59064at2"/>
<evidence type="ECO:0000313" key="2">
    <source>
        <dbReference type="EMBL" id="PEN15137.1"/>
    </source>
</evidence>
<feature type="compositionally biased region" description="Basic and acidic residues" evidence="1">
    <location>
        <begin position="16"/>
        <end position="41"/>
    </location>
</feature>
<evidence type="ECO:0000256" key="1">
    <source>
        <dbReference type="SAM" id="MobiDB-lite"/>
    </source>
</evidence>
<proteinExistence type="predicted"/>
<reference evidence="2 3" key="1">
    <citation type="submission" date="2017-10" db="EMBL/GenBank/DDBJ databases">
        <title>Draft genome of Longibacter Salinarum.</title>
        <authorList>
            <person name="Goh K.M."/>
            <person name="Shamsir M.S."/>
            <person name="Lim S.W."/>
        </authorList>
    </citation>
    <scope>NUCLEOTIDE SEQUENCE [LARGE SCALE GENOMIC DNA]</scope>
    <source>
        <strain evidence="2 3">KCTC 52045</strain>
    </source>
</reference>
<comment type="caution">
    <text evidence="2">The sequence shown here is derived from an EMBL/GenBank/DDBJ whole genome shotgun (WGS) entry which is preliminary data.</text>
</comment>
<organism evidence="2 3">
    <name type="scientific">Longibacter salinarum</name>
    <dbReference type="NCBI Taxonomy" id="1850348"/>
    <lineage>
        <taxon>Bacteria</taxon>
        <taxon>Pseudomonadati</taxon>
        <taxon>Rhodothermota</taxon>
        <taxon>Rhodothermia</taxon>
        <taxon>Rhodothermales</taxon>
        <taxon>Salisaetaceae</taxon>
        <taxon>Longibacter</taxon>
    </lineage>
</organism>
<keyword evidence="3" id="KW-1185">Reference proteome</keyword>
<sequence>MSGNHPADLNEEAEQNDERDTLDRIETDTDRDERPDRDGTRETGTPGGDGTGAHTCVPPSGGWNWSDGYELPKQPQKADLEPHPVVWDLRQQLTKIEAGDPANPGEAVSPTASTILKVINRSFSRPEGAMDFRFIRVSAHEVDLVEKWRPILAEHDGLRGMAQLIIHRKRDEKNADKDYIPVPRDSIRGAFGLRPQKSGDQTQALLLLWTYRALVDSKLEWSDYADGHCRRITNHGTPEEIMDEATSFFLDRQGKKSVLFMKGDVSRPTKVDFRQDCFEKLDGKRRRADDAEVTPPGESQRIIKYLNNLTRDARSPGRDVYTELAHNVQNGVDALMEAAERGSEVYNKGIRQSITNLRRFQDMPFMLYQAGNRTPRPTPVGANHLVGVDSKAIPPMLGDRHVALDLSKAQLAMFARVAEGEYDVDMSTTSQALASHLDDSEDFDMWESMREALDMQAGEAEEYAVKRGTYSAVYGASENTIMHNASKEIAERTRYDYPDREKVNGLLDHPVIEEVLTAREEAYEQIKQHERDGDYTTDAFGRVLDRNTFVDADDSELSGEQPEISKAKRGEITDKAARSLLSYIVQSVEVKTMWPVFEAAIEERQRDGEDRWRVMLYKYDEVILWVRYEQQVETYANHATSLVRDHADKYDIQTRLDVEYTPV</sequence>
<dbReference type="EMBL" id="PDEQ01000001">
    <property type="protein sequence ID" value="PEN15137.1"/>
    <property type="molecule type" value="Genomic_DNA"/>
</dbReference>
<dbReference type="Proteomes" id="UP000220102">
    <property type="component" value="Unassembled WGS sequence"/>
</dbReference>
<evidence type="ECO:0000313" key="3">
    <source>
        <dbReference type="Proteomes" id="UP000220102"/>
    </source>
</evidence>
<dbReference type="RefSeq" id="WP_098074035.1">
    <property type="nucleotide sequence ID" value="NZ_PDEQ01000001.1"/>
</dbReference>
<name>A0A2A8D2U3_9BACT</name>
<feature type="region of interest" description="Disordered" evidence="1">
    <location>
        <begin position="1"/>
        <end position="80"/>
    </location>
</feature>